<evidence type="ECO:0000259" key="7">
    <source>
        <dbReference type="Pfam" id="PF14737"/>
    </source>
</evidence>
<evidence type="ECO:0000313" key="10">
    <source>
        <dbReference type="Proteomes" id="UP000663868"/>
    </source>
</evidence>
<dbReference type="EMBL" id="CAJOBB010000657">
    <property type="protein sequence ID" value="CAF3725109.1"/>
    <property type="molecule type" value="Genomic_DNA"/>
</dbReference>
<dbReference type="GO" id="GO:0044458">
    <property type="term" value="P:motile cilium assembly"/>
    <property type="evidence" value="ECO:0007669"/>
    <property type="project" value="TreeGrafter"/>
</dbReference>
<feature type="compositionally biased region" description="Low complexity" evidence="6">
    <location>
        <begin position="562"/>
        <end position="591"/>
    </location>
</feature>
<dbReference type="AlphaFoldDB" id="A0A818WK71"/>
<proteinExistence type="inferred from homology"/>
<comment type="caution">
    <text evidence="9">The sequence shown here is derived from an EMBL/GenBank/DDBJ whole genome shotgun (WGS) entry which is preliminary data.</text>
</comment>
<keyword evidence="2" id="KW-0963">Cytoplasm</keyword>
<gene>
    <name evidence="9" type="ORF">KXQ929_LOCUS12670</name>
</gene>
<accession>A0A818WK71</accession>
<organism evidence="9 10">
    <name type="scientific">Adineta steineri</name>
    <dbReference type="NCBI Taxonomy" id="433720"/>
    <lineage>
        <taxon>Eukaryota</taxon>
        <taxon>Metazoa</taxon>
        <taxon>Spiralia</taxon>
        <taxon>Gnathifera</taxon>
        <taxon>Rotifera</taxon>
        <taxon>Eurotatoria</taxon>
        <taxon>Bdelloidea</taxon>
        <taxon>Adinetida</taxon>
        <taxon>Adinetidae</taxon>
        <taxon>Adineta</taxon>
    </lineage>
</organism>
<feature type="compositionally biased region" description="Polar residues" evidence="6">
    <location>
        <begin position="640"/>
        <end position="656"/>
    </location>
</feature>
<dbReference type="Pfam" id="PF14740">
    <property type="entry name" value="DUF4471"/>
    <property type="match status" value="1"/>
</dbReference>
<comment type="similarity">
    <text evidence="1">Belongs to the DNAAF3 family.</text>
</comment>
<keyword evidence="3" id="KW-0970">Cilium biogenesis/degradation</keyword>
<dbReference type="InterPro" id="IPR027974">
    <property type="entry name" value="DUF4470"/>
</dbReference>
<evidence type="ECO:0000256" key="6">
    <source>
        <dbReference type="SAM" id="MobiDB-lite"/>
    </source>
</evidence>
<evidence type="ECO:0000256" key="3">
    <source>
        <dbReference type="ARBA" id="ARBA00022794"/>
    </source>
</evidence>
<feature type="coiled-coil region" evidence="5">
    <location>
        <begin position="378"/>
        <end position="405"/>
    </location>
</feature>
<evidence type="ECO:0000259" key="8">
    <source>
        <dbReference type="Pfam" id="PF14740"/>
    </source>
</evidence>
<reference evidence="9" key="1">
    <citation type="submission" date="2021-02" db="EMBL/GenBank/DDBJ databases">
        <authorList>
            <person name="Nowell W R."/>
        </authorList>
    </citation>
    <scope>NUCLEOTIDE SEQUENCE</scope>
</reference>
<feature type="domain" description="Dynein assembly factor 3 C-terminal" evidence="8">
    <location>
        <begin position="137"/>
        <end position="309"/>
    </location>
</feature>
<feature type="compositionally biased region" description="Low complexity" evidence="6">
    <location>
        <begin position="489"/>
        <end position="547"/>
    </location>
</feature>
<dbReference type="GO" id="GO:0070286">
    <property type="term" value="P:axonemal dynein complex assembly"/>
    <property type="evidence" value="ECO:0007669"/>
    <property type="project" value="InterPro"/>
</dbReference>
<dbReference type="GO" id="GO:0120293">
    <property type="term" value="C:dynein axonemal particle"/>
    <property type="evidence" value="ECO:0007669"/>
    <property type="project" value="UniProtKB-SubCell"/>
</dbReference>
<dbReference type="PANTHER" id="PTHR22118">
    <property type="entry name" value="DYNEIN ASSEMBLY FACTOR 3, AXONEMAL"/>
    <property type="match status" value="1"/>
</dbReference>
<evidence type="ECO:0008006" key="11">
    <source>
        <dbReference type="Google" id="ProtNLM"/>
    </source>
</evidence>
<protein>
    <recommendedName>
        <fullName evidence="11">Dynein assembly factor 3, axonemal</fullName>
    </recommendedName>
</protein>
<comment type="subcellular location">
    <subcellularLocation>
        <location evidence="4">Dynein axonemal particle</location>
    </subcellularLocation>
</comment>
<feature type="compositionally biased region" description="Polar residues" evidence="6">
    <location>
        <begin position="548"/>
        <end position="561"/>
    </location>
</feature>
<evidence type="ECO:0000256" key="5">
    <source>
        <dbReference type="SAM" id="Coils"/>
    </source>
</evidence>
<keyword evidence="5" id="KW-0175">Coiled coil</keyword>
<evidence type="ECO:0000256" key="2">
    <source>
        <dbReference type="ARBA" id="ARBA00022490"/>
    </source>
</evidence>
<feature type="region of interest" description="Disordered" evidence="6">
    <location>
        <begin position="484"/>
        <end position="656"/>
    </location>
</feature>
<name>A0A818WK71_9BILA</name>
<feature type="domain" description="DUF4470" evidence="7">
    <location>
        <begin position="9"/>
        <end position="101"/>
    </location>
</feature>
<evidence type="ECO:0000256" key="1">
    <source>
        <dbReference type="ARBA" id="ARBA00010449"/>
    </source>
</evidence>
<dbReference type="Proteomes" id="UP000663868">
    <property type="component" value="Unassembled WGS sequence"/>
</dbReference>
<evidence type="ECO:0000256" key="4">
    <source>
        <dbReference type="ARBA" id="ARBA00024190"/>
    </source>
</evidence>
<evidence type="ECO:0000313" key="9">
    <source>
        <dbReference type="EMBL" id="CAF3725109.1"/>
    </source>
</evidence>
<dbReference type="Pfam" id="PF14737">
    <property type="entry name" value="DUF4470"/>
    <property type="match status" value="1"/>
</dbReference>
<dbReference type="InterPro" id="IPR039304">
    <property type="entry name" value="DNAAF3"/>
</dbReference>
<dbReference type="PANTHER" id="PTHR22118:SF14">
    <property type="entry name" value="DYNEIN AXONEMAL ASSEMBLY FACTOR 3"/>
    <property type="match status" value="1"/>
</dbReference>
<dbReference type="InterPro" id="IPR028235">
    <property type="entry name" value="DNAAF3_C"/>
</dbReference>
<sequence>MDGAGNITFWGYSPSLDLTKYIDKQSEELPIRLLLIGNGDLRHIFHTLASTTSPIHIYILESQLEIYARHLLFLQLLFTSVNQIGLQEKCEHYLELFANLHINTHTEQYLKEAATQLIQHITTISGEFQLAPNVTIDASLLKYKEKDFLEGIFQFWRAPPAKQPFPAELAWDGRVRQYLGARYDTRRNAFDWDLHMKLAERGFKRLNAHEYGDWRESGLAFHLTRQDYTQPNRTLASAFVFQNSDGTKQARRGYWGDILTGPFLAHGLIPLDNNDAQMQAKANDKFIKTATDVSEYNVLKLLGQLQEQNNQIKIVLLPLNSIADLCTASKERYRHLQFDLVYVGCGLTHYLNEQGEKFSSSIMSRGCTLMLELPTFLLDLKKEQLEQLEKRYDELANNIGCVLQDNDELKVNAVKLYKYNHGGRQPGHGGQPEPFRPIVLNPFRPIDFQPFRPVEPKPEHPQKEPKCEEYIIVLGRLVKVPCIREPHTTHPTSTTRPTRPMSTTRPTRSTSTTHPTRPTRPTATTGPTRHSSTNPTRPTSTSRPKPTNCTSAATPVTNSTAPVTESTTPVTDSTTPVTESTTPVTDSTTPEGETQEPASTPEGETQEPASTPEGETQEPASTPEGETQEPASTPEGETQEPASTPEGETQQPAVTQ</sequence>